<name>A0ABY7DVH9_MYAAR</name>
<feature type="region of interest" description="Disordered" evidence="1">
    <location>
        <begin position="779"/>
        <end position="803"/>
    </location>
</feature>
<dbReference type="EMBL" id="CP111014">
    <property type="protein sequence ID" value="WAR00094.1"/>
    <property type="molecule type" value="Genomic_DNA"/>
</dbReference>
<feature type="compositionally biased region" description="Basic residues" evidence="1">
    <location>
        <begin position="339"/>
        <end position="355"/>
    </location>
</feature>
<organism evidence="2 3">
    <name type="scientific">Mya arenaria</name>
    <name type="common">Soft-shell clam</name>
    <dbReference type="NCBI Taxonomy" id="6604"/>
    <lineage>
        <taxon>Eukaryota</taxon>
        <taxon>Metazoa</taxon>
        <taxon>Spiralia</taxon>
        <taxon>Lophotrochozoa</taxon>
        <taxon>Mollusca</taxon>
        <taxon>Bivalvia</taxon>
        <taxon>Autobranchia</taxon>
        <taxon>Heteroconchia</taxon>
        <taxon>Euheterodonta</taxon>
        <taxon>Imparidentia</taxon>
        <taxon>Neoheterodontei</taxon>
        <taxon>Myida</taxon>
        <taxon>Myoidea</taxon>
        <taxon>Myidae</taxon>
        <taxon>Mya</taxon>
    </lineage>
</organism>
<feature type="region of interest" description="Disordered" evidence="1">
    <location>
        <begin position="301"/>
        <end position="449"/>
    </location>
</feature>
<feature type="compositionally biased region" description="Polar residues" evidence="1">
    <location>
        <begin position="592"/>
        <end position="616"/>
    </location>
</feature>
<sequence>MKPADSNMIGELIGKTVSSKGRNKLLFDIDRLQSGMANGGGGESMAADEMYLMLQADMIGIKQEEQVFQTEIEDIASKVHQLLETCGVDSDSSSEIMAPPSTPSFMKTTASSLTHVTNLETPTFQKTPSRGYSCLSDSDDETRSMFPDIHEIIEGVVNKSDGLPLNISTLSAKTLVDRNSNYIDSPHSEVNDNDTPVIEAIASLDKTSASDSTTSTSTSSSSSSSHRMSSSDGYPKSDESTDNQIVPECYDLDKEFMSRLQYYSDFTLDRQRKINSMVMSCGGTAKDSNTCDAAEEILTRHVEGKESSPEKPAVVFIKPVAPPPSTSSGSDYHSTPSSRQRRDRPNRQRYTRTSRKSTSVPLANSTMLDESFSSSSSGRGSHHGNSLIPKASSTMIYDSGSSGSSGRRNHTGASNPVACSTMLNESFLSTGSSGSSGSRHKSNPMANSTMIGELPPMVPSGGKATISVIRPNSDHSDCESVYTWSIHDGDSGSDKDISLEESYIKKVTNSEKKANNKPPLPPSKRARSGSISSRDSDSEHRCKDHKLHVLLGEPCSKTIYDVVSVIEPSDTCQEEALFVESMCGDLTECSVPKSNTLPRSSTRVKLQDKSSGSSSLGAHRASLPDLTSVCTSNFNDDHSVLESFSDDEMTAMSERPECQGKSSSSNDNPANAASQGSGSANIDSILTDSPTSVCSSGINAPYNSPGTNSSHVSGVSSTSDARSSDSNINTRAPHVNLQSRLVAPANSPKVQNVPVPEGATFKVPKQTQPLKNLFRFRRKSKTPDNKTSTPKQFTNGLPSSKRQLFPSAGTANLQSETRVMDKKAVIRKFKKFSDSFRQRDRSGKPQIETLANL</sequence>
<feature type="compositionally biased region" description="Polar residues" evidence="1">
    <location>
        <begin position="356"/>
        <end position="368"/>
    </location>
</feature>
<feature type="compositionally biased region" description="Low complexity" evidence="1">
    <location>
        <begin position="706"/>
        <end position="726"/>
    </location>
</feature>
<feature type="compositionally biased region" description="Polar residues" evidence="1">
    <location>
        <begin position="785"/>
        <end position="802"/>
    </location>
</feature>
<evidence type="ECO:0000256" key="1">
    <source>
        <dbReference type="SAM" id="MobiDB-lite"/>
    </source>
</evidence>
<dbReference type="Proteomes" id="UP001164746">
    <property type="component" value="Chromosome 3"/>
</dbReference>
<feature type="region of interest" description="Disordered" evidence="1">
    <location>
        <begin position="591"/>
        <end position="619"/>
    </location>
</feature>
<feature type="compositionally biased region" description="Low complexity" evidence="1">
    <location>
        <begin position="207"/>
        <end position="231"/>
    </location>
</feature>
<reference evidence="2" key="1">
    <citation type="submission" date="2022-11" db="EMBL/GenBank/DDBJ databases">
        <title>Centuries of genome instability and evolution in soft-shell clam transmissible cancer (bioRxiv).</title>
        <authorList>
            <person name="Hart S.F.M."/>
            <person name="Yonemitsu M.A."/>
            <person name="Giersch R.M."/>
            <person name="Beal B.F."/>
            <person name="Arriagada G."/>
            <person name="Davis B.W."/>
            <person name="Ostrander E.A."/>
            <person name="Goff S.P."/>
            <person name="Metzger M.J."/>
        </authorList>
    </citation>
    <scope>NUCLEOTIDE SEQUENCE</scope>
    <source>
        <strain evidence="2">MELC-2E11</strain>
        <tissue evidence="2">Siphon/mantle</tissue>
    </source>
</reference>
<feature type="compositionally biased region" description="Low complexity" evidence="1">
    <location>
        <begin position="371"/>
        <end position="386"/>
    </location>
</feature>
<feature type="region of interest" description="Disordered" evidence="1">
    <location>
        <begin position="509"/>
        <end position="542"/>
    </location>
</feature>
<evidence type="ECO:0000313" key="3">
    <source>
        <dbReference type="Proteomes" id="UP001164746"/>
    </source>
</evidence>
<proteinExistence type="predicted"/>
<evidence type="ECO:0000313" key="2">
    <source>
        <dbReference type="EMBL" id="WAR00094.1"/>
    </source>
</evidence>
<protein>
    <submittedName>
        <fullName evidence="2">Uncharacterized protein</fullName>
    </submittedName>
</protein>
<feature type="region of interest" description="Disordered" evidence="1">
    <location>
        <begin position="204"/>
        <end position="244"/>
    </location>
</feature>
<keyword evidence="3" id="KW-1185">Reference proteome</keyword>
<feature type="region of interest" description="Disordered" evidence="1">
    <location>
        <begin position="648"/>
        <end position="730"/>
    </location>
</feature>
<feature type="compositionally biased region" description="Polar residues" evidence="1">
    <location>
        <begin position="326"/>
        <end position="335"/>
    </location>
</feature>
<accession>A0ABY7DVH9</accession>
<feature type="compositionally biased region" description="Low complexity" evidence="1">
    <location>
        <begin position="662"/>
        <end position="681"/>
    </location>
</feature>
<feature type="region of interest" description="Disordered" evidence="1">
    <location>
        <begin position="833"/>
        <end position="853"/>
    </location>
</feature>
<feature type="compositionally biased region" description="Basic and acidic residues" evidence="1">
    <location>
        <begin position="833"/>
        <end position="843"/>
    </location>
</feature>
<gene>
    <name evidence="2" type="ORF">MAR_024466</name>
</gene>
<feature type="compositionally biased region" description="Polar residues" evidence="1">
    <location>
        <begin position="411"/>
        <end position="428"/>
    </location>
</feature>
<feature type="compositionally biased region" description="Polar residues" evidence="1">
    <location>
        <begin position="682"/>
        <end position="705"/>
    </location>
</feature>